<feature type="compositionally biased region" description="Basic and acidic residues" evidence="1">
    <location>
        <begin position="1"/>
        <end position="25"/>
    </location>
</feature>
<protein>
    <submittedName>
        <fullName evidence="2">Uncharacterized protein</fullName>
    </submittedName>
</protein>
<feature type="region of interest" description="Disordered" evidence="1">
    <location>
        <begin position="1"/>
        <end position="40"/>
    </location>
</feature>
<evidence type="ECO:0000313" key="2">
    <source>
        <dbReference type="EMBL" id="KAK3854520.1"/>
    </source>
</evidence>
<name>A0AAE1EL16_PETCI</name>
<evidence type="ECO:0000256" key="1">
    <source>
        <dbReference type="SAM" id="MobiDB-lite"/>
    </source>
</evidence>
<evidence type="ECO:0000313" key="3">
    <source>
        <dbReference type="Proteomes" id="UP001286313"/>
    </source>
</evidence>
<keyword evidence="3" id="KW-1185">Reference proteome</keyword>
<dbReference type="EMBL" id="JAWQEG010006545">
    <property type="protein sequence ID" value="KAK3854520.1"/>
    <property type="molecule type" value="Genomic_DNA"/>
</dbReference>
<comment type="caution">
    <text evidence="2">The sequence shown here is derived from an EMBL/GenBank/DDBJ whole genome shotgun (WGS) entry which is preliminary data.</text>
</comment>
<proteinExistence type="predicted"/>
<gene>
    <name evidence="2" type="ORF">Pcinc_039007</name>
</gene>
<sequence>MKEEAETQRKIEKRVEEERERRKITEGGSNGDRSGGKRKVIYRYERQKTSREHNIKMNPRLESKKCKPARDLKDIQPVKFYHKTSCLYLLIYSGLGSE</sequence>
<dbReference type="Proteomes" id="UP001286313">
    <property type="component" value="Unassembled WGS sequence"/>
</dbReference>
<organism evidence="2 3">
    <name type="scientific">Petrolisthes cinctipes</name>
    <name type="common">Flat porcelain crab</name>
    <dbReference type="NCBI Taxonomy" id="88211"/>
    <lineage>
        <taxon>Eukaryota</taxon>
        <taxon>Metazoa</taxon>
        <taxon>Ecdysozoa</taxon>
        <taxon>Arthropoda</taxon>
        <taxon>Crustacea</taxon>
        <taxon>Multicrustacea</taxon>
        <taxon>Malacostraca</taxon>
        <taxon>Eumalacostraca</taxon>
        <taxon>Eucarida</taxon>
        <taxon>Decapoda</taxon>
        <taxon>Pleocyemata</taxon>
        <taxon>Anomura</taxon>
        <taxon>Galatheoidea</taxon>
        <taxon>Porcellanidae</taxon>
        <taxon>Petrolisthes</taxon>
    </lineage>
</organism>
<reference evidence="2" key="1">
    <citation type="submission" date="2023-10" db="EMBL/GenBank/DDBJ databases">
        <title>Genome assemblies of two species of porcelain crab, Petrolisthes cinctipes and Petrolisthes manimaculis (Anomura: Porcellanidae).</title>
        <authorList>
            <person name="Angst P."/>
        </authorList>
    </citation>
    <scope>NUCLEOTIDE SEQUENCE</scope>
    <source>
        <strain evidence="2">PB745_01</strain>
        <tissue evidence="2">Gill</tissue>
    </source>
</reference>
<dbReference type="AlphaFoldDB" id="A0AAE1EL16"/>
<accession>A0AAE1EL16</accession>